<evidence type="ECO:0000313" key="3">
    <source>
        <dbReference type="Proteomes" id="UP000503580"/>
    </source>
</evidence>
<dbReference type="AlphaFoldDB" id="A0A6G9RNK6"/>
<dbReference type="Pfam" id="PF13940">
    <property type="entry name" value="Ldr_toxin"/>
    <property type="match status" value="1"/>
</dbReference>
<protein>
    <submittedName>
        <fullName evidence="2">Small toxic polypeptide LdrA/LdrC</fullName>
    </submittedName>
</protein>
<dbReference type="RefSeq" id="WP_163449568.1">
    <property type="nucleotide sequence ID" value="NZ_CP050321.1"/>
</dbReference>
<evidence type="ECO:0000313" key="2">
    <source>
        <dbReference type="EMBL" id="QIR27529.1"/>
    </source>
</evidence>
<keyword evidence="1" id="KW-0472">Membrane</keyword>
<dbReference type="Proteomes" id="UP000503580">
    <property type="component" value="Chromosome"/>
</dbReference>
<organism evidence="2 3">
    <name type="scientific">Kluyvera genomosp. 3</name>
    <dbReference type="NCBI Taxonomy" id="2774055"/>
    <lineage>
        <taxon>Bacteria</taxon>
        <taxon>Pseudomonadati</taxon>
        <taxon>Pseudomonadota</taxon>
        <taxon>Gammaproteobacteria</taxon>
        <taxon>Enterobacterales</taxon>
        <taxon>Enterobacteriaceae</taxon>
        <taxon>Kluyvera</taxon>
    </lineage>
</organism>
<evidence type="ECO:0000256" key="1">
    <source>
        <dbReference type="SAM" id="Phobius"/>
    </source>
</evidence>
<dbReference type="KEGG" id="kgn:GY169_12265"/>
<name>A0A6G9RNK6_9ENTR</name>
<keyword evidence="3" id="KW-1185">Reference proteome</keyword>
<reference evidence="2 3" key="1">
    <citation type="submission" date="2020-02" db="EMBL/GenBank/DDBJ databases">
        <title>Whole genome PO2S7.</title>
        <authorList>
            <person name="Singha K.M."/>
        </authorList>
    </citation>
    <scope>NUCLEOTIDE SEQUENCE [LARGE SCALE GENOMIC DNA]</scope>
    <source>
        <strain evidence="2 3">PO2S7</strain>
    </source>
</reference>
<proteinExistence type="predicted"/>
<dbReference type="InterPro" id="IPR025253">
    <property type="entry name" value="Toxin_Ldr"/>
</dbReference>
<sequence length="35" mass="3994">MTLMQFAVIFWHDLAAPVIAGVLVSLIVSHWRSRK</sequence>
<accession>A0A6G9RNK6</accession>
<dbReference type="EMBL" id="CP050321">
    <property type="protein sequence ID" value="QIR27529.1"/>
    <property type="molecule type" value="Genomic_DNA"/>
</dbReference>
<keyword evidence="1" id="KW-1133">Transmembrane helix</keyword>
<keyword evidence="1" id="KW-0812">Transmembrane</keyword>
<gene>
    <name evidence="2" type="ORF">GY169_12265</name>
</gene>
<feature type="transmembrane region" description="Helical" evidence="1">
    <location>
        <begin position="6"/>
        <end position="28"/>
    </location>
</feature>